<comment type="caution">
    <text evidence="9">The sequence shown here is derived from an EMBL/GenBank/DDBJ whole genome shotgun (WGS) entry which is preliminary data.</text>
</comment>
<evidence type="ECO:0000256" key="2">
    <source>
        <dbReference type="ARBA" id="ARBA00008017"/>
    </source>
</evidence>
<dbReference type="Pfam" id="PF21082">
    <property type="entry name" value="MS_channel_3rd"/>
    <property type="match status" value="1"/>
</dbReference>
<dbReference type="STRING" id="1094558.ME5_01706"/>
<evidence type="ECO:0000256" key="3">
    <source>
        <dbReference type="ARBA" id="ARBA00022692"/>
    </source>
</evidence>
<dbReference type="eggNOG" id="COG0668">
    <property type="taxonomic scope" value="Bacteria"/>
</dbReference>
<keyword evidence="5 6" id="KW-0472">Membrane</keyword>
<dbReference type="InterPro" id="IPR010920">
    <property type="entry name" value="LSM_dom_sf"/>
</dbReference>
<accession>J1JX26</accession>
<name>J1JX26_9HYPH</name>
<evidence type="ECO:0000256" key="5">
    <source>
        <dbReference type="ARBA" id="ARBA00023136"/>
    </source>
</evidence>
<evidence type="ECO:0000259" key="7">
    <source>
        <dbReference type="Pfam" id="PF00924"/>
    </source>
</evidence>
<dbReference type="InterPro" id="IPR030192">
    <property type="entry name" value="YbdG"/>
</dbReference>
<dbReference type="InterPro" id="IPR006685">
    <property type="entry name" value="MscS_channel_2nd"/>
</dbReference>
<dbReference type="Pfam" id="PF00924">
    <property type="entry name" value="MS_channel_2nd"/>
    <property type="match status" value="1"/>
</dbReference>
<dbReference type="EMBL" id="AIMB01000008">
    <property type="protein sequence ID" value="EJF89155.1"/>
    <property type="molecule type" value="Genomic_DNA"/>
</dbReference>
<feature type="transmembrane region" description="Helical" evidence="6">
    <location>
        <begin position="97"/>
        <end position="114"/>
    </location>
</feature>
<sequence length="420" mass="47177">MDTINDFLAQHAWLETALWLVGLIILAIIVKVIFRAILTRAVQKIALLLHSDKSTDVDQTIRHITNVAPALIFTVGVRFVPSMPPALTAIIQNVSNAFIILTIMLAISSMLNVVNRIYERRPEAKLKPIKGLIQIVKLAMFAIGAILILATLIDRSPLILLSGLGAMAAVLILVFQDTLLSLVAGIQISSTDMVRVGDWIEIPHLSADGEVTEIALHTVKVQNFDNTVSTVPIRKLVTDPFKNWRAMQESGGRRIKRSLNIDQASINFLKDEERQHLSHLNLLEDYFKTKDEEIKSWNSKVQKNIENADNTRRMTNIGTFRAYVMAYLENHPGINQTMTLLVRQLEPSPEGLPIEIYCFTNTVAWAGYETIQSDIFDHLYSILPSFGLRVFQNPSGNDFNGVVIEAEPKHITHKQTEKKK</sequence>
<comment type="subcellular location">
    <subcellularLocation>
        <location evidence="1">Endomembrane system</location>
        <topology evidence="1">Multi-pass membrane protein</topology>
    </subcellularLocation>
</comment>
<dbReference type="SUPFAM" id="SSF50182">
    <property type="entry name" value="Sm-like ribonucleoproteins"/>
    <property type="match status" value="1"/>
</dbReference>
<dbReference type="InterPro" id="IPR049278">
    <property type="entry name" value="MS_channel_C"/>
</dbReference>
<feature type="domain" description="Mechanosensitive ion channel MscS C-terminal" evidence="8">
    <location>
        <begin position="325"/>
        <end position="379"/>
    </location>
</feature>
<dbReference type="PANTHER" id="PTHR30414">
    <property type="entry name" value="MINICONDUCTANCE MECHANOSENSITIVE CHANNEL YBDG"/>
    <property type="match status" value="1"/>
</dbReference>
<dbReference type="GO" id="GO:0012505">
    <property type="term" value="C:endomembrane system"/>
    <property type="evidence" value="ECO:0007669"/>
    <property type="project" value="UniProtKB-SubCell"/>
</dbReference>
<gene>
    <name evidence="9" type="ORF">ME5_01706</name>
</gene>
<evidence type="ECO:0000313" key="9">
    <source>
        <dbReference type="EMBL" id="EJF89155.1"/>
    </source>
</evidence>
<dbReference type="InterPro" id="IPR023408">
    <property type="entry name" value="MscS_beta-dom_sf"/>
</dbReference>
<dbReference type="GO" id="GO:0071470">
    <property type="term" value="P:cellular response to osmotic stress"/>
    <property type="evidence" value="ECO:0007669"/>
    <property type="project" value="InterPro"/>
</dbReference>
<dbReference type="OrthoDB" id="9814206at2"/>
<feature type="transmembrane region" description="Helical" evidence="6">
    <location>
        <begin position="159"/>
        <end position="186"/>
    </location>
</feature>
<evidence type="ECO:0000256" key="6">
    <source>
        <dbReference type="SAM" id="Phobius"/>
    </source>
</evidence>
<evidence type="ECO:0000256" key="4">
    <source>
        <dbReference type="ARBA" id="ARBA00022989"/>
    </source>
</evidence>
<reference evidence="9 10" key="1">
    <citation type="submission" date="2012-03" db="EMBL/GenBank/DDBJ databases">
        <title>The Genome Sequence of Bartonella tamiae Th239.</title>
        <authorList>
            <consortium name="The Broad Institute Genome Sequencing Platform"/>
            <consortium name="The Broad Institute Genome Sequencing Center for Infectious Disease"/>
            <person name="Feldgarden M."/>
            <person name="Kirby J."/>
            <person name="Kosoy M."/>
            <person name="Birtles R."/>
            <person name="Probert W.S."/>
            <person name="Chiaraviglio L."/>
            <person name="Young S.K."/>
            <person name="Zeng Q."/>
            <person name="Gargeya S."/>
            <person name="Fitzgerald M."/>
            <person name="Haas B."/>
            <person name="Abouelleil A."/>
            <person name="Alvarado L."/>
            <person name="Arachchi H.M."/>
            <person name="Berlin A."/>
            <person name="Chapman S.B."/>
            <person name="Gearin G."/>
            <person name="Goldberg J."/>
            <person name="Griggs A."/>
            <person name="Gujja S."/>
            <person name="Hansen M."/>
            <person name="Heiman D."/>
            <person name="Howarth C."/>
            <person name="Larimer J."/>
            <person name="Lui A."/>
            <person name="MacDonald P.J.P."/>
            <person name="McCowen C."/>
            <person name="Montmayeur A."/>
            <person name="Murphy C."/>
            <person name="Neiman D."/>
            <person name="Pearson M."/>
            <person name="Priest M."/>
            <person name="Roberts A."/>
            <person name="Saif S."/>
            <person name="Shea T."/>
            <person name="Sisk P."/>
            <person name="Stolte C."/>
            <person name="Sykes S."/>
            <person name="Wortman J."/>
            <person name="Nusbaum C."/>
            <person name="Birren B."/>
        </authorList>
    </citation>
    <scope>NUCLEOTIDE SEQUENCE [LARGE SCALE GENOMIC DNA]</scope>
    <source>
        <strain evidence="9 10">Th239</strain>
    </source>
</reference>
<evidence type="ECO:0000313" key="10">
    <source>
        <dbReference type="Proteomes" id="UP000008952"/>
    </source>
</evidence>
<evidence type="ECO:0008006" key="11">
    <source>
        <dbReference type="Google" id="ProtNLM"/>
    </source>
</evidence>
<dbReference type="HOGENOM" id="CLU_045354_1_0_5"/>
<dbReference type="PATRIC" id="fig|1094558.3.peg.1831"/>
<dbReference type="Gene3D" id="2.30.30.60">
    <property type="match status" value="1"/>
</dbReference>
<dbReference type="GO" id="GO:0005886">
    <property type="term" value="C:plasma membrane"/>
    <property type="evidence" value="ECO:0007669"/>
    <property type="project" value="TreeGrafter"/>
</dbReference>
<keyword evidence="4 6" id="KW-1133">Transmembrane helix</keyword>
<proteinExistence type="inferred from homology"/>
<organism evidence="9 10">
    <name type="scientific">Bartonella tamiae Th239</name>
    <dbReference type="NCBI Taxonomy" id="1094558"/>
    <lineage>
        <taxon>Bacteria</taxon>
        <taxon>Pseudomonadati</taxon>
        <taxon>Pseudomonadota</taxon>
        <taxon>Alphaproteobacteria</taxon>
        <taxon>Hyphomicrobiales</taxon>
        <taxon>Bartonellaceae</taxon>
        <taxon>Bartonella</taxon>
    </lineage>
</organism>
<keyword evidence="3 6" id="KW-0812">Transmembrane</keyword>
<dbReference type="Proteomes" id="UP000008952">
    <property type="component" value="Unassembled WGS sequence"/>
</dbReference>
<dbReference type="PANTHER" id="PTHR30414:SF0">
    <property type="entry name" value="MINICONDUCTANCE MECHANOSENSITIVE CHANNEL YBDG"/>
    <property type="match status" value="1"/>
</dbReference>
<evidence type="ECO:0000259" key="8">
    <source>
        <dbReference type="Pfam" id="PF21082"/>
    </source>
</evidence>
<comment type="similarity">
    <text evidence="2">Belongs to the MscS (TC 1.A.23) family.</text>
</comment>
<feature type="transmembrane region" description="Helical" evidence="6">
    <location>
        <begin position="70"/>
        <end position="91"/>
    </location>
</feature>
<keyword evidence="10" id="KW-1185">Reference proteome</keyword>
<feature type="transmembrane region" description="Helical" evidence="6">
    <location>
        <begin position="135"/>
        <end position="153"/>
    </location>
</feature>
<dbReference type="GO" id="GO:0008381">
    <property type="term" value="F:mechanosensitive monoatomic ion channel activity"/>
    <property type="evidence" value="ECO:0007669"/>
    <property type="project" value="InterPro"/>
</dbReference>
<feature type="domain" description="Mechanosensitive ion channel MscS" evidence="7">
    <location>
        <begin position="177"/>
        <end position="245"/>
    </location>
</feature>
<protein>
    <recommendedName>
        <fullName evidence="11">Miniconductance mechanosensitive channel</fullName>
    </recommendedName>
</protein>
<evidence type="ECO:0000256" key="1">
    <source>
        <dbReference type="ARBA" id="ARBA00004127"/>
    </source>
</evidence>
<feature type="transmembrane region" description="Helical" evidence="6">
    <location>
        <begin position="12"/>
        <end position="34"/>
    </location>
</feature>
<dbReference type="AlphaFoldDB" id="J1JX26"/>